<dbReference type="AlphaFoldDB" id="A0A6J6YD59"/>
<accession>A0A6J6YD59</accession>
<dbReference type="EMBL" id="CAFAAI010000223">
    <property type="protein sequence ID" value="CAB4805418.1"/>
    <property type="molecule type" value="Genomic_DNA"/>
</dbReference>
<sequence>MENMRLMLALIVSLNTKTPLRNAQLAMTASAVSSKRPLRARTFLSAIRNISVAEALHAIEHVGCTGILQFVDNASVGEEDDAV</sequence>
<proteinExistence type="predicted"/>
<gene>
    <name evidence="1" type="ORF">UFOPK2992_01256</name>
</gene>
<name>A0A6J6YD59_9ZZZZ</name>
<organism evidence="1">
    <name type="scientific">freshwater metagenome</name>
    <dbReference type="NCBI Taxonomy" id="449393"/>
    <lineage>
        <taxon>unclassified sequences</taxon>
        <taxon>metagenomes</taxon>
        <taxon>ecological metagenomes</taxon>
    </lineage>
</organism>
<reference evidence="1" key="1">
    <citation type="submission" date="2020-05" db="EMBL/GenBank/DDBJ databases">
        <authorList>
            <person name="Chiriac C."/>
            <person name="Salcher M."/>
            <person name="Ghai R."/>
            <person name="Kavagutti S V."/>
        </authorList>
    </citation>
    <scope>NUCLEOTIDE SEQUENCE</scope>
</reference>
<evidence type="ECO:0000313" key="1">
    <source>
        <dbReference type="EMBL" id="CAB4805418.1"/>
    </source>
</evidence>
<protein>
    <submittedName>
        <fullName evidence="1">Unannotated protein</fullName>
    </submittedName>
</protein>